<proteinExistence type="predicted"/>
<evidence type="ECO:0000313" key="1">
    <source>
        <dbReference type="EMBL" id="CAK9041735.1"/>
    </source>
</evidence>
<comment type="caution">
    <text evidence="1">The sequence shown here is derived from an EMBL/GenBank/DDBJ whole genome shotgun (WGS) entry which is preliminary data.</text>
</comment>
<name>A0ABP0LUE8_9DINO</name>
<protein>
    <submittedName>
        <fullName evidence="1">Uncharacterized protein</fullName>
    </submittedName>
</protein>
<organism evidence="1 2">
    <name type="scientific">Durusdinium trenchii</name>
    <dbReference type="NCBI Taxonomy" id="1381693"/>
    <lineage>
        <taxon>Eukaryota</taxon>
        <taxon>Sar</taxon>
        <taxon>Alveolata</taxon>
        <taxon>Dinophyceae</taxon>
        <taxon>Suessiales</taxon>
        <taxon>Symbiodiniaceae</taxon>
        <taxon>Durusdinium</taxon>
    </lineage>
</organism>
<accession>A0ABP0LUE8</accession>
<dbReference type="EMBL" id="CAXAMM010017713">
    <property type="protein sequence ID" value="CAK9041735.1"/>
    <property type="molecule type" value="Genomic_DNA"/>
</dbReference>
<reference evidence="1 2" key="1">
    <citation type="submission" date="2024-02" db="EMBL/GenBank/DDBJ databases">
        <authorList>
            <person name="Chen Y."/>
            <person name="Shah S."/>
            <person name="Dougan E. K."/>
            <person name="Thang M."/>
            <person name="Chan C."/>
        </authorList>
    </citation>
    <scope>NUCLEOTIDE SEQUENCE [LARGE SCALE GENOMIC DNA]</scope>
</reference>
<dbReference type="Proteomes" id="UP001642464">
    <property type="component" value="Unassembled WGS sequence"/>
</dbReference>
<sequence length="385" mass="43072">MMKLEKLLLVPPLALMMLAVVWSTVSFWSDDLAMARITQGLRKGHRPFREPWKRGQRRARDALPAIRQSQLNLAWARARSQKKKPPSKHSKQTLEILENVLRDPILSAELDQHAGYKLPQEVPPDALEALRGSLRELGAELISMRSEPEPSRPIPQLAVCLDRSLSDYDRNDLAVALQELGFSTQVTRHGVHIVREELDLEVLMGPASELLSQKRGGFCPFPCSHLTVAENWREADQLGQEQIQNCGEMRWALDLTKHFSGQGLPSLAIRGKSQKGPVVFELVLRHLALRIQDRDAESLRRFKAALAGQCDGSDEGHSLGCHLVLSIAKELLEWSKSGLLGLWLKDAELYAGERGKAQAKRLLSPRLRCILALQTVARHIVAPLG</sequence>
<keyword evidence="2" id="KW-1185">Reference proteome</keyword>
<evidence type="ECO:0000313" key="2">
    <source>
        <dbReference type="Proteomes" id="UP001642464"/>
    </source>
</evidence>
<gene>
    <name evidence="1" type="ORF">SCF082_LOCUS24057</name>
</gene>